<evidence type="ECO:0000256" key="4">
    <source>
        <dbReference type="ARBA" id="ARBA00022723"/>
    </source>
</evidence>
<dbReference type="GO" id="GO:0005737">
    <property type="term" value="C:cytoplasm"/>
    <property type="evidence" value="ECO:0007669"/>
    <property type="project" value="TreeGrafter"/>
</dbReference>
<dbReference type="SUPFAM" id="SSF47323">
    <property type="entry name" value="Anticodon-binding domain of a subclass of class I aminoacyl-tRNA synthetases"/>
    <property type="match status" value="1"/>
</dbReference>
<dbReference type="InterPro" id="IPR009080">
    <property type="entry name" value="tRNAsynth_Ia_anticodon-bd"/>
</dbReference>
<dbReference type="OrthoDB" id="438179at2759"/>
<dbReference type="GO" id="GO:0004817">
    <property type="term" value="F:cysteine-tRNA ligase activity"/>
    <property type="evidence" value="ECO:0007669"/>
    <property type="project" value="UniProtKB-EC"/>
</dbReference>
<dbReference type="InterPro" id="IPR014729">
    <property type="entry name" value="Rossmann-like_a/b/a_fold"/>
</dbReference>
<dbReference type="PANTHER" id="PTHR10890">
    <property type="entry name" value="CYSTEINYL-TRNA SYNTHETASE"/>
    <property type="match status" value="1"/>
</dbReference>
<dbReference type="GO" id="GO:0046872">
    <property type="term" value="F:metal ion binding"/>
    <property type="evidence" value="ECO:0007669"/>
    <property type="project" value="UniProtKB-KW"/>
</dbReference>
<evidence type="ECO:0000313" key="14">
    <source>
        <dbReference type="EMBL" id="SCV03230.1"/>
    </source>
</evidence>
<evidence type="ECO:0000259" key="13">
    <source>
        <dbReference type="Pfam" id="PF01406"/>
    </source>
</evidence>
<dbReference type="EC" id="6.1.1.16" evidence="2"/>
<keyword evidence="9" id="KW-0030">Aminoacyl-tRNA synthetase</keyword>
<keyword evidence="8" id="KW-0648">Protein biosynthesis</keyword>
<evidence type="ECO:0000256" key="9">
    <source>
        <dbReference type="ARBA" id="ARBA00023146"/>
    </source>
</evidence>
<evidence type="ECO:0000256" key="5">
    <source>
        <dbReference type="ARBA" id="ARBA00022741"/>
    </source>
</evidence>
<evidence type="ECO:0000256" key="12">
    <source>
        <dbReference type="SAM" id="MobiDB-lite"/>
    </source>
</evidence>
<keyword evidence="5" id="KW-0547">Nucleotide-binding</keyword>
<dbReference type="Gene3D" id="3.40.50.620">
    <property type="entry name" value="HUPs"/>
    <property type="match status" value="1"/>
</dbReference>
<reference evidence="15" key="1">
    <citation type="submission" date="2016-03" db="EMBL/GenBank/DDBJ databases">
        <authorList>
            <person name="Devillers Hugo."/>
        </authorList>
    </citation>
    <scope>NUCLEOTIDE SEQUENCE [LARGE SCALE GENOMIC DNA]</scope>
</reference>
<evidence type="ECO:0000313" key="15">
    <source>
        <dbReference type="Proteomes" id="UP000189911"/>
    </source>
</evidence>
<feature type="coiled-coil region" evidence="11">
    <location>
        <begin position="676"/>
        <end position="713"/>
    </location>
</feature>
<name>A0A1G4KFW3_9SACH</name>
<dbReference type="InterPro" id="IPR015803">
    <property type="entry name" value="Cys-tRNA-ligase"/>
</dbReference>
<sequence length="775" mass="89384">MPSGYCNIKRFIWQVGKRRFCGMSDNSGAKVSQPPWQKPMKQGKEAVLKLYNSMTRSKEEFVPISGGRLVSWYSCGPTVYDASHMGHARNYVSIDINRRILQDYFGYNVQFVQNVTDIDDKIIIRARQSYLFEKFVKENPTVTPDIRERCNSAVFDYIRTNMKQDFSSFEQYESWIKSLDLTKEKQLNPKFGMHSASVQKAIDTLKTQEPAESFYEKIQDIFIPTLDAESGDLVNDPETFRKLPAFWEKEFDKDMAALNVLPSSVTTRVSEYVPEIVEFVQKIINNGYAYAASDGSVYFDTIKFDRSDKHEYAKCQPWNKGQLDLIYDAEGSLSDFSSSNGKRSPNDFALWKASKPGEPQWESPWGKGRPGWHIECSVMASDILGPNIDIHTGGIDLAFPHHDNELAQSEACFDNYQWVNYFLHTGHLHIEGQKMSKSLKNFITISEALEKYSSRQLRLTFCSAQWNNQLDFKETLLVEVKSLEQSLNNFFRNVRAMRRDIVHREESGEYVSKKLGDKEKQLLLDLAHYENSIHEAFCDNLSTPAALKNLGELVSKSNLYIASIGSGLKIEPLVDVVNYVTKILQILGFPARQDGLGWLDEGSNSNTGVANREELLMPYVKCLSNFRDDVRRLAIGKASNSEFLKLTDKVRDQDILDLNISIDDRNEQASLVKFLTEEEKQEYKKLIVERDQRQQEKEAKKLEQTRLRDAKEAEKRKKAEMSPNDMFRNTELYLEWDQEGLPLKNKDGSDVTKSMMKKLKKQWDQQKKLHSEYFE</sequence>
<keyword evidence="15" id="KW-1185">Reference proteome</keyword>
<evidence type="ECO:0000256" key="1">
    <source>
        <dbReference type="ARBA" id="ARBA00001947"/>
    </source>
</evidence>
<evidence type="ECO:0000256" key="10">
    <source>
        <dbReference type="ARBA" id="ARBA00031499"/>
    </source>
</evidence>
<evidence type="ECO:0000256" key="7">
    <source>
        <dbReference type="ARBA" id="ARBA00022840"/>
    </source>
</evidence>
<dbReference type="SUPFAM" id="SSF52374">
    <property type="entry name" value="Nucleotidylyl transferase"/>
    <property type="match status" value="1"/>
</dbReference>
<dbReference type="GO" id="GO:0006423">
    <property type="term" value="P:cysteinyl-tRNA aminoacylation"/>
    <property type="evidence" value="ECO:0007669"/>
    <property type="project" value="InterPro"/>
</dbReference>
<evidence type="ECO:0000256" key="2">
    <source>
        <dbReference type="ARBA" id="ARBA00012832"/>
    </source>
</evidence>
<organism evidence="14 15">
    <name type="scientific">Lachancea nothofagi CBS 11611</name>
    <dbReference type="NCBI Taxonomy" id="1266666"/>
    <lineage>
        <taxon>Eukaryota</taxon>
        <taxon>Fungi</taxon>
        <taxon>Dikarya</taxon>
        <taxon>Ascomycota</taxon>
        <taxon>Saccharomycotina</taxon>
        <taxon>Saccharomycetes</taxon>
        <taxon>Saccharomycetales</taxon>
        <taxon>Saccharomycetaceae</taxon>
        <taxon>Lachancea</taxon>
    </lineage>
</organism>
<dbReference type="CDD" id="cd00672">
    <property type="entry name" value="CysRS_core"/>
    <property type="match status" value="1"/>
</dbReference>
<keyword evidence="4" id="KW-0479">Metal-binding</keyword>
<keyword evidence="7" id="KW-0067">ATP-binding</keyword>
<dbReference type="InterPro" id="IPR024909">
    <property type="entry name" value="Cys-tRNA/MSH_ligase"/>
</dbReference>
<gene>
    <name evidence="14" type="ORF">LANO_0G02938G</name>
</gene>
<dbReference type="Proteomes" id="UP000189911">
    <property type="component" value="Chromosome G"/>
</dbReference>
<dbReference type="InterPro" id="IPR032678">
    <property type="entry name" value="tRNA-synt_1_cat_dom"/>
</dbReference>
<evidence type="ECO:0000256" key="11">
    <source>
        <dbReference type="SAM" id="Coils"/>
    </source>
</evidence>
<dbReference type="HAMAP" id="MF_00041">
    <property type="entry name" value="Cys_tRNA_synth"/>
    <property type="match status" value="1"/>
</dbReference>
<evidence type="ECO:0000256" key="8">
    <source>
        <dbReference type="ARBA" id="ARBA00022917"/>
    </source>
</evidence>
<dbReference type="GO" id="GO:0005524">
    <property type="term" value="F:ATP binding"/>
    <property type="evidence" value="ECO:0007669"/>
    <property type="project" value="UniProtKB-KW"/>
</dbReference>
<feature type="compositionally biased region" description="Basic and acidic residues" evidence="12">
    <location>
        <begin position="761"/>
        <end position="775"/>
    </location>
</feature>
<dbReference type="AlphaFoldDB" id="A0A1G4KFW3"/>
<dbReference type="EMBL" id="LT598453">
    <property type="protein sequence ID" value="SCV03230.1"/>
    <property type="molecule type" value="Genomic_DNA"/>
</dbReference>
<evidence type="ECO:0000256" key="6">
    <source>
        <dbReference type="ARBA" id="ARBA00022833"/>
    </source>
</evidence>
<proteinExistence type="inferred from homology"/>
<keyword evidence="11" id="KW-0175">Coiled coil</keyword>
<comment type="cofactor">
    <cofactor evidence="1">
        <name>Zn(2+)</name>
        <dbReference type="ChEBI" id="CHEBI:29105"/>
    </cofactor>
</comment>
<dbReference type="PANTHER" id="PTHR10890:SF3">
    <property type="entry name" value="CYSTEINE--TRNA LIGASE, CYTOPLASMIC"/>
    <property type="match status" value="1"/>
</dbReference>
<keyword evidence="6" id="KW-0862">Zinc</keyword>
<dbReference type="PRINTS" id="PR00983">
    <property type="entry name" value="TRNASYNTHCYS"/>
</dbReference>
<evidence type="ECO:0000256" key="3">
    <source>
        <dbReference type="ARBA" id="ARBA00022598"/>
    </source>
</evidence>
<keyword evidence="3" id="KW-0436">Ligase</keyword>
<protein>
    <recommendedName>
        <fullName evidence="2">cysteine--tRNA ligase</fullName>
        <ecNumber evidence="2">6.1.1.16</ecNumber>
    </recommendedName>
    <alternativeName>
        <fullName evidence="10">Cysteinyl-tRNA synthetase</fullName>
    </alternativeName>
</protein>
<feature type="domain" description="tRNA synthetases class I catalytic" evidence="13">
    <location>
        <begin position="67"/>
        <end position="481"/>
    </location>
</feature>
<dbReference type="NCBIfam" id="TIGR00435">
    <property type="entry name" value="cysS"/>
    <property type="match status" value="1"/>
</dbReference>
<accession>A0A1G4KFW3</accession>
<feature type="region of interest" description="Disordered" evidence="12">
    <location>
        <begin position="741"/>
        <end position="775"/>
    </location>
</feature>
<dbReference type="Pfam" id="PF01406">
    <property type="entry name" value="tRNA-synt_1e"/>
    <property type="match status" value="1"/>
</dbReference>